<evidence type="ECO:0000256" key="2">
    <source>
        <dbReference type="SAM" id="MobiDB-lite"/>
    </source>
</evidence>
<evidence type="ECO:0000313" key="5">
    <source>
        <dbReference type="Proteomes" id="UP000319865"/>
    </source>
</evidence>
<dbReference type="InterPro" id="IPR006674">
    <property type="entry name" value="HD_domain"/>
</dbReference>
<dbReference type="SMART" id="SM00471">
    <property type="entry name" value="HDc"/>
    <property type="match status" value="1"/>
</dbReference>
<evidence type="ECO:0000256" key="1">
    <source>
        <dbReference type="ARBA" id="ARBA00022801"/>
    </source>
</evidence>
<dbReference type="PROSITE" id="PS51831">
    <property type="entry name" value="HD"/>
    <property type="match status" value="1"/>
</dbReference>
<sequence>MSEENTVAEEVPTRDRRSQSEHGVDRILYSDGFRRLGGVTQVIAVGEIPLFHNRLTHTLKVAQIARRLAEHLARAPGSDARLAPWRGIDIAAAEAAGLAHDLGHPPFGHVGEAVLNEWCEGNGLDGFEGNAQTFRLVTKILRRGPQTGLGLGLNPRTLNALIKYPRMRPEGQRGPHQKWNAYPTEREAFDTARRGSPDGAQSLEAAVMDWADDVTYAVHDLEDFLRAGRIPIARLLDTDGREMSRFVAAATKQLAPKDPEFSPDFAERSFRTVAETFLSRSKHYRGGSDDLAALQQASGQMINSFVSAVRVGPLDDPIDVPAQTKYAVKMLKQLIWFYVIHDPALATMQEGNRRLMAELFEDLMEWFPRARREGEEYRVPKRLVDLWHMSDDEPDANAYRDRTARLARCVADYIAMLTEAQVIDLHGRLRGRTGQSALDSWMAY</sequence>
<dbReference type="CDD" id="cd00077">
    <property type="entry name" value="HDc"/>
    <property type="match status" value="1"/>
</dbReference>
<dbReference type="EMBL" id="VFQE01000001">
    <property type="protein sequence ID" value="TQN40818.1"/>
    <property type="molecule type" value="Genomic_DNA"/>
</dbReference>
<evidence type="ECO:0000259" key="3">
    <source>
        <dbReference type="PROSITE" id="PS51831"/>
    </source>
</evidence>
<dbReference type="NCBIfam" id="TIGR01353">
    <property type="entry name" value="dGTP_triPase"/>
    <property type="match status" value="1"/>
</dbReference>
<dbReference type="InterPro" id="IPR026875">
    <property type="entry name" value="PHydrolase_assoc_dom"/>
</dbReference>
<dbReference type="Pfam" id="PF13286">
    <property type="entry name" value="HD_assoc"/>
    <property type="match status" value="1"/>
</dbReference>
<keyword evidence="1" id="KW-0378">Hydrolase</keyword>
<dbReference type="Pfam" id="PF01966">
    <property type="entry name" value="HD"/>
    <property type="match status" value="1"/>
</dbReference>
<gene>
    <name evidence="4" type="ORF">FHU33_0168</name>
</gene>
<dbReference type="InterPro" id="IPR050135">
    <property type="entry name" value="dGTPase-like"/>
</dbReference>
<keyword evidence="5" id="KW-1185">Reference proteome</keyword>
<dbReference type="InterPro" id="IPR003607">
    <property type="entry name" value="HD/PDEase_dom"/>
</dbReference>
<reference evidence="4 5" key="1">
    <citation type="submission" date="2019-06" db="EMBL/GenBank/DDBJ databases">
        <title>Sequencing the genomes of 1000 actinobacteria strains.</title>
        <authorList>
            <person name="Klenk H.-P."/>
        </authorList>
    </citation>
    <scope>NUCLEOTIDE SEQUENCE [LARGE SCALE GENOMIC DNA]</scope>
    <source>
        <strain evidence="4 5">DSM 46837</strain>
    </source>
</reference>
<dbReference type="RefSeq" id="WP_170182273.1">
    <property type="nucleotide sequence ID" value="NZ_VFQE01000001.1"/>
</dbReference>
<dbReference type="AlphaFoldDB" id="A0A543P9R0"/>
<dbReference type="PANTHER" id="PTHR11373:SF32">
    <property type="entry name" value="DEOXYGUANOSINETRIPHOSPHATE TRIPHOSPHOHYDROLASE"/>
    <property type="match status" value="1"/>
</dbReference>
<dbReference type="Proteomes" id="UP000319865">
    <property type="component" value="Unassembled WGS sequence"/>
</dbReference>
<feature type="domain" description="HD" evidence="3">
    <location>
        <begin position="54"/>
        <end position="217"/>
    </location>
</feature>
<dbReference type="Gene3D" id="1.10.3210.10">
    <property type="entry name" value="Hypothetical protein af1432"/>
    <property type="match status" value="1"/>
</dbReference>
<organism evidence="4 5">
    <name type="scientific">Blastococcus colisei</name>
    <dbReference type="NCBI Taxonomy" id="1564162"/>
    <lineage>
        <taxon>Bacteria</taxon>
        <taxon>Bacillati</taxon>
        <taxon>Actinomycetota</taxon>
        <taxon>Actinomycetes</taxon>
        <taxon>Geodermatophilales</taxon>
        <taxon>Geodermatophilaceae</taxon>
        <taxon>Blastococcus</taxon>
    </lineage>
</organism>
<feature type="region of interest" description="Disordered" evidence="2">
    <location>
        <begin position="1"/>
        <end position="22"/>
    </location>
</feature>
<dbReference type="GO" id="GO:0008832">
    <property type="term" value="F:dGTPase activity"/>
    <property type="evidence" value="ECO:0007669"/>
    <property type="project" value="TreeGrafter"/>
</dbReference>
<dbReference type="GO" id="GO:0006203">
    <property type="term" value="P:dGTP catabolic process"/>
    <property type="evidence" value="ECO:0007669"/>
    <property type="project" value="TreeGrafter"/>
</dbReference>
<dbReference type="SUPFAM" id="SSF109604">
    <property type="entry name" value="HD-domain/PDEase-like"/>
    <property type="match status" value="1"/>
</dbReference>
<dbReference type="InterPro" id="IPR006261">
    <property type="entry name" value="dGTPase"/>
</dbReference>
<evidence type="ECO:0000313" key="4">
    <source>
        <dbReference type="EMBL" id="TQN40818.1"/>
    </source>
</evidence>
<name>A0A543P9R0_9ACTN</name>
<comment type="caution">
    <text evidence="4">The sequence shown here is derived from an EMBL/GenBank/DDBJ whole genome shotgun (WGS) entry which is preliminary data.</text>
</comment>
<accession>A0A543P9R0</accession>
<proteinExistence type="predicted"/>
<feature type="compositionally biased region" description="Basic and acidic residues" evidence="2">
    <location>
        <begin position="11"/>
        <end position="22"/>
    </location>
</feature>
<dbReference type="PANTHER" id="PTHR11373">
    <property type="entry name" value="DEOXYNUCLEOSIDE TRIPHOSPHATE TRIPHOSPHOHYDROLASE"/>
    <property type="match status" value="1"/>
</dbReference>
<protein>
    <submittedName>
        <fullName evidence="4">dGTPase</fullName>
    </submittedName>
</protein>